<evidence type="ECO:0000259" key="13">
    <source>
        <dbReference type="Pfam" id="PF07730"/>
    </source>
</evidence>
<dbReference type="Proteomes" id="UP001595847">
    <property type="component" value="Unassembled WGS sequence"/>
</dbReference>
<evidence type="ECO:0000256" key="9">
    <source>
        <dbReference type="SAM" id="Coils"/>
    </source>
</evidence>
<keyword evidence="5" id="KW-0547">Nucleotide-binding</keyword>
<evidence type="ECO:0000256" key="5">
    <source>
        <dbReference type="ARBA" id="ARBA00022741"/>
    </source>
</evidence>
<dbReference type="EC" id="2.7.13.3" evidence="2"/>
<dbReference type="Pfam" id="PF02518">
    <property type="entry name" value="HATPase_c"/>
    <property type="match status" value="1"/>
</dbReference>
<evidence type="ECO:0000256" key="4">
    <source>
        <dbReference type="ARBA" id="ARBA00022679"/>
    </source>
</evidence>
<evidence type="ECO:0000313" key="14">
    <source>
        <dbReference type="EMBL" id="MFC3999445.1"/>
    </source>
</evidence>
<evidence type="ECO:0000256" key="11">
    <source>
        <dbReference type="SAM" id="Phobius"/>
    </source>
</evidence>
<comment type="catalytic activity">
    <reaction evidence="1">
        <text>ATP + protein L-histidine = ADP + protein N-phospho-L-histidine.</text>
        <dbReference type="EC" id="2.7.13.3"/>
    </reaction>
</comment>
<evidence type="ECO:0000259" key="12">
    <source>
        <dbReference type="Pfam" id="PF02518"/>
    </source>
</evidence>
<keyword evidence="11" id="KW-0812">Transmembrane</keyword>
<dbReference type="PANTHER" id="PTHR24421">
    <property type="entry name" value="NITRATE/NITRITE SENSOR PROTEIN NARX-RELATED"/>
    <property type="match status" value="1"/>
</dbReference>
<keyword evidence="15" id="KW-1185">Reference proteome</keyword>
<keyword evidence="11" id="KW-1133">Transmembrane helix</keyword>
<keyword evidence="11" id="KW-0472">Membrane</keyword>
<evidence type="ECO:0000256" key="1">
    <source>
        <dbReference type="ARBA" id="ARBA00000085"/>
    </source>
</evidence>
<feature type="domain" description="Histidine kinase/HSP90-like ATPase" evidence="12">
    <location>
        <begin position="294"/>
        <end position="382"/>
    </location>
</feature>
<proteinExistence type="predicted"/>
<dbReference type="CDD" id="cd16917">
    <property type="entry name" value="HATPase_UhpB-NarQ-NarX-like"/>
    <property type="match status" value="1"/>
</dbReference>
<keyword evidence="3" id="KW-0597">Phosphoprotein</keyword>
<dbReference type="Gene3D" id="1.20.5.1930">
    <property type="match status" value="1"/>
</dbReference>
<accession>A0ABV8FTH9</accession>
<evidence type="ECO:0000256" key="7">
    <source>
        <dbReference type="ARBA" id="ARBA00022840"/>
    </source>
</evidence>
<dbReference type="InterPro" id="IPR003594">
    <property type="entry name" value="HATPase_dom"/>
</dbReference>
<organism evidence="14 15">
    <name type="scientific">Nocardiopsis sediminis</name>
    <dbReference type="NCBI Taxonomy" id="1778267"/>
    <lineage>
        <taxon>Bacteria</taxon>
        <taxon>Bacillati</taxon>
        <taxon>Actinomycetota</taxon>
        <taxon>Actinomycetes</taxon>
        <taxon>Streptosporangiales</taxon>
        <taxon>Nocardiopsidaceae</taxon>
        <taxon>Nocardiopsis</taxon>
    </lineage>
</organism>
<dbReference type="InterPro" id="IPR036890">
    <property type="entry name" value="HATPase_C_sf"/>
</dbReference>
<evidence type="ECO:0000256" key="10">
    <source>
        <dbReference type="SAM" id="MobiDB-lite"/>
    </source>
</evidence>
<evidence type="ECO:0000256" key="2">
    <source>
        <dbReference type="ARBA" id="ARBA00012438"/>
    </source>
</evidence>
<keyword evidence="6 14" id="KW-0418">Kinase</keyword>
<dbReference type="GO" id="GO:0016301">
    <property type="term" value="F:kinase activity"/>
    <property type="evidence" value="ECO:0007669"/>
    <property type="project" value="UniProtKB-KW"/>
</dbReference>
<dbReference type="EMBL" id="JBHSBH010000015">
    <property type="protein sequence ID" value="MFC3999445.1"/>
    <property type="molecule type" value="Genomic_DNA"/>
</dbReference>
<reference evidence="15" key="1">
    <citation type="journal article" date="2019" name="Int. J. Syst. Evol. Microbiol.">
        <title>The Global Catalogue of Microorganisms (GCM) 10K type strain sequencing project: providing services to taxonomists for standard genome sequencing and annotation.</title>
        <authorList>
            <consortium name="The Broad Institute Genomics Platform"/>
            <consortium name="The Broad Institute Genome Sequencing Center for Infectious Disease"/>
            <person name="Wu L."/>
            <person name="Ma J."/>
        </authorList>
    </citation>
    <scope>NUCLEOTIDE SEQUENCE [LARGE SCALE GENOMIC DNA]</scope>
    <source>
        <strain evidence="15">TBRC 1826</strain>
    </source>
</reference>
<comment type="caution">
    <text evidence="14">The sequence shown here is derived from an EMBL/GenBank/DDBJ whole genome shotgun (WGS) entry which is preliminary data.</text>
</comment>
<keyword evidence="8" id="KW-0902">Two-component regulatory system</keyword>
<feature type="domain" description="Signal transduction histidine kinase subgroup 3 dimerisation and phosphoacceptor" evidence="13">
    <location>
        <begin position="185"/>
        <end position="251"/>
    </location>
</feature>
<dbReference type="RefSeq" id="WP_378537885.1">
    <property type="nucleotide sequence ID" value="NZ_JBHSBH010000015.1"/>
</dbReference>
<keyword evidence="9" id="KW-0175">Coiled coil</keyword>
<dbReference type="Gene3D" id="3.30.565.10">
    <property type="entry name" value="Histidine kinase-like ATPase, C-terminal domain"/>
    <property type="match status" value="1"/>
</dbReference>
<evidence type="ECO:0000256" key="3">
    <source>
        <dbReference type="ARBA" id="ARBA00022553"/>
    </source>
</evidence>
<sequence>MTSRLRLRPTRGDTVATAVAAVLAVGSSVLAEFGVGDHTGRPLMPWGLLLIAVAVLPLLWRDRLPVAVALVSTTATTAYYPMAFPDGALGAVGAYTLFRAAVDGHRWQAWLLGCAQSLVIGGWESLAYGLLRPGAALAMLAWMLVVLISAEAVRRRNEYLAAERERAEEAARTREEAIRRRAADERVRLAREVHDTVAHNISQINVQAGSALYLIDAEPERAAEALAIIKRTSRETLRELRATLNVLRTVDEKAPRSPAPGLDGIGELTEGARSAGIEVRVAATGGRRRLSAGVEAAAYRIVQESLTNAVRHSGAATVTVDLAFTAAGLTVEVRDDGTASAGGFAPGNGIAGMRERAAALGGTLDAAPHPAGGFAVRATLPDNGATAAPPEPVGSLEDGTT</sequence>
<dbReference type="InterPro" id="IPR011712">
    <property type="entry name" value="Sig_transdc_His_kin_sub3_dim/P"/>
</dbReference>
<feature type="transmembrane region" description="Helical" evidence="11">
    <location>
        <begin position="12"/>
        <end position="31"/>
    </location>
</feature>
<name>A0ABV8FTH9_9ACTN</name>
<evidence type="ECO:0000313" key="15">
    <source>
        <dbReference type="Proteomes" id="UP001595847"/>
    </source>
</evidence>
<protein>
    <recommendedName>
        <fullName evidence="2">histidine kinase</fullName>
        <ecNumber evidence="2">2.7.13.3</ecNumber>
    </recommendedName>
</protein>
<evidence type="ECO:0000256" key="6">
    <source>
        <dbReference type="ARBA" id="ARBA00022777"/>
    </source>
</evidence>
<feature type="coiled-coil region" evidence="9">
    <location>
        <begin position="150"/>
        <end position="180"/>
    </location>
</feature>
<keyword evidence="4" id="KW-0808">Transferase</keyword>
<feature type="region of interest" description="Disordered" evidence="10">
    <location>
        <begin position="380"/>
        <end position="401"/>
    </location>
</feature>
<dbReference type="SUPFAM" id="SSF55874">
    <property type="entry name" value="ATPase domain of HSP90 chaperone/DNA topoisomerase II/histidine kinase"/>
    <property type="match status" value="1"/>
</dbReference>
<feature type="transmembrane region" description="Helical" evidence="11">
    <location>
        <begin position="109"/>
        <end position="128"/>
    </location>
</feature>
<dbReference type="InterPro" id="IPR050482">
    <property type="entry name" value="Sensor_HK_TwoCompSys"/>
</dbReference>
<gene>
    <name evidence="14" type="ORF">ACFOVU_26270</name>
</gene>
<keyword evidence="7" id="KW-0067">ATP-binding</keyword>
<dbReference type="PANTHER" id="PTHR24421:SF10">
    <property type="entry name" value="NITRATE_NITRITE SENSOR PROTEIN NARQ"/>
    <property type="match status" value="1"/>
</dbReference>
<feature type="transmembrane region" description="Helical" evidence="11">
    <location>
        <begin position="43"/>
        <end position="60"/>
    </location>
</feature>
<dbReference type="Pfam" id="PF07730">
    <property type="entry name" value="HisKA_3"/>
    <property type="match status" value="1"/>
</dbReference>
<evidence type="ECO:0000256" key="8">
    <source>
        <dbReference type="ARBA" id="ARBA00023012"/>
    </source>
</evidence>